<comment type="caution">
    <text evidence="8">The sequence shown here is derived from an EMBL/GenBank/DDBJ whole genome shotgun (WGS) entry which is preliminary data.</text>
</comment>
<reference evidence="9" key="1">
    <citation type="submission" date="2017-03" db="EMBL/GenBank/DDBJ databases">
        <title>Phytopthora megakarya and P. palmivora, two closely related causual agents of cacao black pod achieved similar genome size and gene model numbers by different mechanisms.</title>
        <authorList>
            <person name="Ali S."/>
            <person name="Shao J."/>
            <person name="Larry D.J."/>
            <person name="Kronmiller B."/>
            <person name="Shen D."/>
            <person name="Strem M.D."/>
            <person name="Melnick R.L."/>
            <person name="Guiltinan M.J."/>
            <person name="Tyler B.M."/>
            <person name="Meinhardt L.W."/>
            <person name="Bailey B.A."/>
        </authorList>
    </citation>
    <scope>NUCLEOTIDE SEQUENCE [LARGE SCALE GENOMIC DNA]</scope>
    <source>
        <strain evidence="9">zdho120</strain>
    </source>
</reference>
<evidence type="ECO:0000313" key="8">
    <source>
        <dbReference type="EMBL" id="OWZ17527.1"/>
    </source>
</evidence>
<proteinExistence type="inferred from homology"/>
<dbReference type="AlphaFoldDB" id="A0A225WKL0"/>
<organism evidence="8 9">
    <name type="scientific">Phytophthora megakarya</name>
    <dbReference type="NCBI Taxonomy" id="4795"/>
    <lineage>
        <taxon>Eukaryota</taxon>
        <taxon>Sar</taxon>
        <taxon>Stramenopiles</taxon>
        <taxon>Oomycota</taxon>
        <taxon>Peronosporomycetes</taxon>
        <taxon>Peronosporales</taxon>
        <taxon>Peronosporaceae</taxon>
        <taxon>Phytophthora</taxon>
    </lineage>
</organism>
<evidence type="ECO:0000259" key="7">
    <source>
        <dbReference type="Pfam" id="PF22748"/>
    </source>
</evidence>
<name>A0A225WKL0_9STRA</name>
<evidence type="ECO:0000313" key="9">
    <source>
        <dbReference type="Proteomes" id="UP000198211"/>
    </source>
</evidence>
<comment type="similarity">
    <text evidence="3">Belongs to the RxLR effector family.</text>
</comment>
<keyword evidence="5" id="KW-0732">Signal</keyword>
<feature type="domain" description="RxLR effector PexRD54 WY" evidence="7">
    <location>
        <begin position="260"/>
        <end position="300"/>
    </location>
</feature>
<feature type="domain" description="RxLR effector PexRD54 WY" evidence="7">
    <location>
        <begin position="530"/>
        <end position="569"/>
    </location>
</feature>
<feature type="domain" description="RxLR effector PexRD54 WY" evidence="7">
    <location>
        <begin position="110"/>
        <end position="150"/>
    </location>
</feature>
<dbReference type="Proteomes" id="UP000198211">
    <property type="component" value="Unassembled WGS sequence"/>
</dbReference>
<feature type="domain" description="RxLR effector PexRD54 WY" evidence="7">
    <location>
        <begin position="622"/>
        <end position="661"/>
    </location>
</feature>
<dbReference type="GO" id="GO:0043657">
    <property type="term" value="C:host cell"/>
    <property type="evidence" value="ECO:0007669"/>
    <property type="project" value="UniProtKB-SubCell"/>
</dbReference>
<dbReference type="InterPro" id="IPR054463">
    <property type="entry name" value="PexRD54_WY"/>
</dbReference>
<evidence type="ECO:0000256" key="4">
    <source>
        <dbReference type="ARBA" id="ARBA00022525"/>
    </source>
</evidence>
<evidence type="ECO:0000256" key="2">
    <source>
        <dbReference type="ARBA" id="ARBA00004613"/>
    </source>
</evidence>
<dbReference type="Pfam" id="PF22748">
    <property type="entry name" value="PexRD54_WY"/>
    <property type="match status" value="5"/>
</dbReference>
<gene>
    <name evidence="8" type="ORF">PHMEG_0008515</name>
</gene>
<protein>
    <submittedName>
        <fullName evidence="8">Avirulence (Avh) protein</fullName>
    </submittedName>
</protein>
<sequence length="766" mass="87054">MLIAAKNNPETKTMATKLQAEQVASWLSKDKSADDVFTLLQLNKATGNQLDAREFMLWSKYLDDLKIPNKETTMLSTMSAHYGDDVVSEMLIAAKKTTSTASIARKLQTEQLRLWLKQKKSADDVFTMLQLNKADDALFDIPEFTLWSKYLDDLDVKFPRKEMTMVSTLATHYSDEAMINLINSAKNTPGMKSLATRTNVFQKPEFETWLAYMVKLDKYNPDSILSALKEHYKDDVLAKMIIAAKQAPETKTMATGLQNEQIRLWQADKKSADDVFNLLQLNKVDDNLLANSEFAVWINYLDGLKLPTKDWIIWSTISSHYTDDVLSRMLIAAKDGPDTKIMATKLQADQVANWLSQHLPADDVFTLLQLNKATGNQLDIREFMLWSKYLDDLEIPNKEATMVSTMSAHYKDDVVSQMLIAAKKTANTENIATKLQAEQLRVWLSKKKSADDVFKLLQLNKADDTLFDSSEFTLWSKYLDDLDVKFPSKELTMVSTISTYYSDETAAKLVIYGKNKAGLENLATSLESTQTNKWLEGGISPENVFRFYQLDKAGDSLLASPQLNTWVTYMNKFNSENPSVKKTTVFGTFTQIYGDERLAKILIAAEGVEKTKKLATDFQMAQIKYWLRNNQSPENVFRFYQLDKAGDNLLDSPQLNTWVTYMNKFNSENPSVKKTTMLGTFTQVYGNERLAEILIAAKGVEKTKKLATDFQTAQINYWLRSNQKPGNVQLWLGMTKSNPSEVESLVFQDYLKRSITKGLALKKSQT</sequence>
<dbReference type="OrthoDB" id="128291at2759"/>
<evidence type="ECO:0000256" key="3">
    <source>
        <dbReference type="ARBA" id="ARBA00010400"/>
    </source>
</evidence>
<comment type="subcellular location">
    <subcellularLocation>
        <location evidence="1">Host cell</location>
    </subcellularLocation>
    <subcellularLocation>
        <location evidence="2">Secreted</location>
    </subcellularLocation>
</comment>
<dbReference type="GO" id="GO:0005576">
    <property type="term" value="C:extracellular region"/>
    <property type="evidence" value="ECO:0007669"/>
    <property type="project" value="UniProtKB-SubCell"/>
</dbReference>
<evidence type="ECO:0000256" key="1">
    <source>
        <dbReference type="ARBA" id="ARBA00004340"/>
    </source>
</evidence>
<accession>A0A225WKL0</accession>
<dbReference type="EMBL" id="NBNE01000739">
    <property type="protein sequence ID" value="OWZ17527.1"/>
    <property type="molecule type" value="Genomic_DNA"/>
</dbReference>
<evidence type="ECO:0000256" key="5">
    <source>
        <dbReference type="ARBA" id="ARBA00022729"/>
    </source>
</evidence>
<evidence type="ECO:0000256" key="6">
    <source>
        <dbReference type="ARBA" id="ARBA00023026"/>
    </source>
</evidence>
<feature type="domain" description="RxLR effector PexRD54 WY" evidence="7">
    <location>
        <begin position="438"/>
        <end position="478"/>
    </location>
</feature>
<keyword evidence="4" id="KW-0964">Secreted</keyword>
<keyword evidence="6" id="KW-0843">Virulence</keyword>
<keyword evidence="9" id="KW-1185">Reference proteome</keyword>